<dbReference type="CDD" id="cd20070">
    <property type="entry name" value="5TM_YidC_Alb3"/>
    <property type="match status" value="1"/>
</dbReference>
<dbReference type="PANTHER" id="PTHR12428">
    <property type="entry name" value="OXA1"/>
    <property type="match status" value="1"/>
</dbReference>
<evidence type="ECO:0000256" key="2">
    <source>
        <dbReference type="ARBA" id="ARBA00022448"/>
    </source>
</evidence>
<organism evidence="12">
    <name type="scientific">freshwater metagenome</name>
    <dbReference type="NCBI Taxonomy" id="449393"/>
    <lineage>
        <taxon>unclassified sequences</taxon>
        <taxon>metagenomes</taxon>
        <taxon>ecological metagenomes</taxon>
    </lineage>
</organism>
<evidence type="ECO:0000259" key="11">
    <source>
        <dbReference type="Pfam" id="PF02096"/>
    </source>
</evidence>
<evidence type="ECO:0000256" key="3">
    <source>
        <dbReference type="ARBA" id="ARBA00022475"/>
    </source>
</evidence>
<evidence type="ECO:0000256" key="9">
    <source>
        <dbReference type="SAM" id="MobiDB-lite"/>
    </source>
</evidence>
<keyword evidence="6 10" id="KW-1133">Transmembrane helix</keyword>
<feature type="transmembrane region" description="Helical" evidence="10">
    <location>
        <begin position="214"/>
        <end position="239"/>
    </location>
</feature>
<keyword evidence="8" id="KW-0143">Chaperone</keyword>
<dbReference type="GO" id="GO:0051205">
    <property type="term" value="P:protein insertion into membrane"/>
    <property type="evidence" value="ECO:0007669"/>
    <property type="project" value="TreeGrafter"/>
</dbReference>
<gene>
    <name evidence="12" type="ORF">UFOPK3401_00584</name>
</gene>
<dbReference type="AlphaFoldDB" id="A0A6J7D945"/>
<dbReference type="InterPro" id="IPR001708">
    <property type="entry name" value="YidC/ALB3/OXA1/COX18"/>
</dbReference>
<name>A0A6J7D945_9ZZZZ</name>
<proteinExistence type="predicted"/>
<dbReference type="NCBIfam" id="NF002350">
    <property type="entry name" value="PRK01315.1"/>
    <property type="match status" value="1"/>
</dbReference>
<accession>A0A6J7D945</accession>
<evidence type="ECO:0000256" key="10">
    <source>
        <dbReference type="SAM" id="Phobius"/>
    </source>
</evidence>
<dbReference type="GO" id="GO:0005886">
    <property type="term" value="C:plasma membrane"/>
    <property type="evidence" value="ECO:0007669"/>
    <property type="project" value="UniProtKB-SubCell"/>
</dbReference>
<feature type="transmembrane region" description="Helical" evidence="10">
    <location>
        <begin position="173"/>
        <end position="193"/>
    </location>
</feature>
<evidence type="ECO:0000256" key="5">
    <source>
        <dbReference type="ARBA" id="ARBA00022927"/>
    </source>
</evidence>
<dbReference type="Pfam" id="PF02096">
    <property type="entry name" value="60KD_IMP"/>
    <property type="match status" value="1"/>
</dbReference>
<evidence type="ECO:0000313" key="12">
    <source>
        <dbReference type="EMBL" id="CAB4867066.1"/>
    </source>
</evidence>
<dbReference type="InterPro" id="IPR047196">
    <property type="entry name" value="YidC_ALB_C"/>
</dbReference>
<evidence type="ECO:0000256" key="6">
    <source>
        <dbReference type="ARBA" id="ARBA00022989"/>
    </source>
</evidence>
<keyword evidence="5" id="KW-0653">Protein transport</keyword>
<feature type="transmembrane region" description="Helical" evidence="10">
    <location>
        <begin position="12"/>
        <end position="31"/>
    </location>
</feature>
<evidence type="ECO:0000256" key="7">
    <source>
        <dbReference type="ARBA" id="ARBA00023136"/>
    </source>
</evidence>
<feature type="region of interest" description="Disordered" evidence="9">
    <location>
        <begin position="290"/>
        <end position="320"/>
    </location>
</feature>
<keyword evidence="2" id="KW-0813">Transport</keyword>
<dbReference type="InterPro" id="IPR028055">
    <property type="entry name" value="YidC/Oxa/ALB_C"/>
</dbReference>
<evidence type="ECO:0000256" key="1">
    <source>
        <dbReference type="ARBA" id="ARBA00004651"/>
    </source>
</evidence>
<keyword evidence="4 10" id="KW-0812">Transmembrane</keyword>
<evidence type="ECO:0000256" key="4">
    <source>
        <dbReference type="ARBA" id="ARBA00022692"/>
    </source>
</evidence>
<keyword evidence="7 10" id="KW-0472">Membrane</keyword>
<dbReference type="EMBL" id="CAFBLM010000019">
    <property type="protein sequence ID" value="CAB4867066.1"/>
    <property type="molecule type" value="Genomic_DNA"/>
</dbReference>
<protein>
    <submittedName>
        <fullName evidence="12">Unannotated protein</fullName>
    </submittedName>
</protein>
<keyword evidence="3" id="KW-1003">Cell membrane</keyword>
<dbReference type="GO" id="GO:0015031">
    <property type="term" value="P:protein transport"/>
    <property type="evidence" value="ECO:0007669"/>
    <property type="project" value="UniProtKB-KW"/>
</dbReference>
<feature type="compositionally biased region" description="Basic residues" evidence="9">
    <location>
        <begin position="308"/>
        <end position="320"/>
    </location>
</feature>
<reference evidence="12" key="1">
    <citation type="submission" date="2020-05" db="EMBL/GenBank/DDBJ databases">
        <authorList>
            <person name="Chiriac C."/>
            <person name="Salcher M."/>
            <person name="Ghai R."/>
            <person name="Kavagutti S V."/>
        </authorList>
    </citation>
    <scope>NUCLEOTIDE SEQUENCE</scope>
</reference>
<dbReference type="NCBIfam" id="TIGR03592">
    <property type="entry name" value="yidC_oxa1_cterm"/>
    <property type="match status" value="1"/>
</dbReference>
<dbReference type="PANTHER" id="PTHR12428:SF65">
    <property type="entry name" value="CYTOCHROME C OXIDASE ASSEMBLY PROTEIN COX18, MITOCHONDRIAL"/>
    <property type="match status" value="1"/>
</dbReference>
<feature type="domain" description="Membrane insertase YidC/Oxa/ALB C-terminal" evidence="11">
    <location>
        <begin position="39"/>
        <end position="253"/>
    </location>
</feature>
<dbReference type="GO" id="GO:0032977">
    <property type="term" value="F:membrane insertase activity"/>
    <property type="evidence" value="ECO:0007669"/>
    <property type="project" value="InterPro"/>
</dbReference>
<feature type="transmembrane region" description="Helical" evidence="10">
    <location>
        <begin position="37"/>
        <end position="59"/>
    </location>
</feature>
<evidence type="ECO:0000256" key="8">
    <source>
        <dbReference type="ARBA" id="ARBA00023186"/>
    </source>
</evidence>
<sequence>MNLINTVLGPLEWIVSFVLVAFHSGLTALGLPADGGASWTLSIVGLVILIRIILIPLFVRQIKAQRGLQILQPKIKEIQKKYKDDRERQSQEMMKLYKDTGTNPLASCLPILAQSPIFLALFRVLNGIAQNQPLGVLNQDLVDSARKAEIFGAPLYATFSHASEYASQGISPTSVRIVTVILILLMTATTFTTQRQLMLKNMPSDNPMAQQQKLLLYVFPLMFAFFGINFPIGVLIYWLTTNLWTMGQQFYVIRNNPMPGTPAEAAHQERQAIKAARGGSAVQRLLGREVEPEAIEAPPEEPKVVRQQPKRKPKSERKKK</sequence>
<comment type="subcellular location">
    <subcellularLocation>
        <location evidence="1">Cell membrane</location>
        <topology evidence="1">Multi-pass membrane protein</topology>
    </subcellularLocation>
</comment>